<organism evidence="2 3">
    <name type="scientific">Tagetes erecta</name>
    <name type="common">African marigold</name>
    <dbReference type="NCBI Taxonomy" id="13708"/>
    <lineage>
        <taxon>Eukaryota</taxon>
        <taxon>Viridiplantae</taxon>
        <taxon>Streptophyta</taxon>
        <taxon>Embryophyta</taxon>
        <taxon>Tracheophyta</taxon>
        <taxon>Spermatophyta</taxon>
        <taxon>Magnoliopsida</taxon>
        <taxon>eudicotyledons</taxon>
        <taxon>Gunneridae</taxon>
        <taxon>Pentapetalae</taxon>
        <taxon>asterids</taxon>
        <taxon>campanulids</taxon>
        <taxon>Asterales</taxon>
        <taxon>Asteraceae</taxon>
        <taxon>Asteroideae</taxon>
        <taxon>Heliantheae alliance</taxon>
        <taxon>Tageteae</taxon>
        <taxon>Tagetes</taxon>
    </lineage>
</organism>
<dbReference type="PANTHER" id="PTHR31672:SF13">
    <property type="entry name" value="F-BOX PROTEIN CPR30-LIKE"/>
    <property type="match status" value="1"/>
</dbReference>
<dbReference type="AlphaFoldDB" id="A0AAD8KG68"/>
<keyword evidence="3" id="KW-1185">Reference proteome</keyword>
<evidence type="ECO:0000259" key="1">
    <source>
        <dbReference type="PROSITE" id="PS50181"/>
    </source>
</evidence>
<name>A0AAD8KG68_TARER</name>
<dbReference type="Gene3D" id="1.20.1280.50">
    <property type="match status" value="1"/>
</dbReference>
<dbReference type="Proteomes" id="UP001229421">
    <property type="component" value="Unassembled WGS sequence"/>
</dbReference>
<proteinExistence type="predicted"/>
<dbReference type="SMART" id="SM00256">
    <property type="entry name" value="FBOX"/>
    <property type="match status" value="1"/>
</dbReference>
<gene>
    <name evidence="2" type="ORF">QVD17_28114</name>
</gene>
<sequence length="406" mass="46946">MAELPSEIIHNIFSRMSVKSLARSRCVSKQWYAYINDNYLEIMHAKRAAVYDPMLIMFHQLPFVIHMNAPCTLSFLDYKYEEDDCTLEVRKKPSVMEFMTSMWCFTYPNDIILGSCNGLIYSSQGGCDDDNMLVVINPLKKKCYVLPPIKTPFHSQQSPSIDHGQVRKHIGSSNTFKTRVDKADGLGFDESTNTFKMVSVEVRKPVRSSNVDYQVKEDVCTMVHVLGTESWRKIPQVPCYPITGEGVFANGCLHWLISDEDDDDRPTYLGRPVVSFDVVNEGFGLINPPQERPSGWVREQLVDLNGKLGYVYNIVNRIVEVWVLMERGWVMHCEFRQKPPLPRGFIKVLGFWNEDGDILMTDETKNMFVYDRSNRLYEVCFDRKEKDGVDIRLYQSSLFSTRYSFD</sequence>
<reference evidence="2" key="1">
    <citation type="journal article" date="2023" name="bioRxiv">
        <title>Improved chromosome-level genome assembly for marigold (Tagetes erecta).</title>
        <authorList>
            <person name="Jiang F."/>
            <person name="Yuan L."/>
            <person name="Wang S."/>
            <person name="Wang H."/>
            <person name="Xu D."/>
            <person name="Wang A."/>
            <person name="Fan W."/>
        </authorList>
    </citation>
    <scope>NUCLEOTIDE SEQUENCE</scope>
    <source>
        <strain evidence="2">WSJ</strain>
        <tissue evidence="2">Leaf</tissue>
    </source>
</reference>
<dbReference type="PANTHER" id="PTHR31672">
    <property type="entry name" value="BNACNNG10540D PROTEIN"/>
    <property type="match status" value="1"/>
</dbReference>
<dbReference type="NCBIfam" id="TIGR01640">
    <property type="entry name" value="F_box_assoc_1"/>
    <property type="match status" value="1"/>
</dbReference>
<dbReference type="InterPro" id="IPR001810">
    <property type="entry name" value="F-box_dom"/>
</dbReference>
<dbReference type="Pfam" id="PF08268">
    <property type="entry name" value="FBA_3"/>
    <property type="match status" value="1"/>
</dbReference>
<dbReference type="InterPro" id="IPR017451">
    <property type="entry name" value="F-box-assoc_interact_dom"/>
</dbReference>
<dbReference type="InterPro" id="IPR050796">
    <property type="entry name" value="SCF_F-box_component"/>
</dbReference>
<dbReference type="InterPro" id="IPR036047">
    <property type="entry name" value="F-box-like_dom_sf"/>
</dbReference>
<comment type="caution">
    <text evidence="2">The sequence shown here is derived from an EMBL/GenBank/DDBJ whole genome shotgun (WGS) entry which is preliminary data.</text>
</comment>
<dbReference type="InterPro" id="IPR013187">
    <property type="entry name" value="F-box-assoc_dom_typ3"/>
</dbReference>
<protein>
    <recommendedName>
        <fullName evidence="1">F-box domain-containing protein</fullName>
    </recommendedName>
</protein>
<evidence type="ECO:0000313" key="3">
    <source>
        <dbReference type="Proteomes" id="UP001229421"/>
    </source>
</evidence>
<evidence type="ECO:0000313" key="2">
    <source>
        <dbReference type="EMBL" id="KAK1418960.1"/>
    </source>
</evidence>
<dbReference type="PROSITE" id="PS50181">
    <property type="entry name" value="FBOX"/>
    <property type="match status" value="1"/>
</dbReference>
<feature type="domain" description="F-box" evidence="1">
    <location>
        <begin position="1"/>
        <end position="54"/>
    </location>
</feature>
<dbReference type="SUPFAM" id="SSF81383">
    <property type="entry name" value="F-box domain"/>
    <property type="match status" value="1"/>
</dbReference>
<dbReference type="EMBL" id="JAUHHV010000007">
    <property type="protein sequence ID" value="KAK1418960.1"/>
    <property type="molecule type" value="Genomic_DNA"/>
</dbReference>
<accession>A0AAD8KG68</accession>
<dbReference type="Pfam" id="PF00646">
    <property type="entry name" value="F-box"/>
    <property type="match status" value="1"/>
</dbReference>